<dbReference type="AlphaFoldDB" id="A0A8J4H5V2"/>
<evidence type="ECO:0000259" key="4">
    <source>
        <dbReference type="PROSITE" id="PS50932"/>
    </source>
</evidence>
<dbReference type="Gene3D" id="1.10.260.40">
    <property type="entry name" value="lambda repressor-like DNA-binding domains"/>
    <property type="match status" value="1"/>
</dbReference>
<keyword evidence="3" id="KW-0804">Transcription</keyword>
<dbReference type="InterPro" id="IPR046335">
    <property type="entry name" value="LacI/GalR-like_sensor"/>
</dbReference>
<protein>
    <submittedName>
        <fullName evidence="5">LacI family transcriptional regulator</fullName>
    </submittedName>
</protein>
<dbReference type="InterPro" id="IPR010982">
    <property type="entry name" value="Lambda_DNA-bd_dom_sf"/>
</dbReference>
<feature type="domain" description="HTH lacI-type" evidence="4">
    <location>
        <begin position="3"/>
        <end position="55"/>
    </location>
</feature>
<dbReference type="CDD" id="cd01392">
    <property type="entry name" value="HTH_LacI"/>
    <property type="match status" value="1"/>
</dbReference>
<dbReference type="SMART" id="SM00354">
    <property type="entry name" value="HTH_LACI"/>
    <property type="match status" value="1"/>
</dbReference>
<dbReference type="SUPFAM" id="SSF47413">
    <property type="entry name" value="lambda repressor-like DNA-binding domains"/>
    <property type="match status" value="1"/>
</dbReference>
<evidence type="ECO:0000256" key="1">
    <source>
        <dbReference type="ARBA" id="ARBA00023015"/>
    </source>
</evidence>
<comment type="caution">
    <text evidence="5">The sequence shown here is derived from an EMBL/GenBank/DDBJ whole genome shotgun (WGS) entry which is preliminary data.</text>
</comment>
<accession>A0A8J4H5V2</accession>
<evidence type="ECO:0000256" key="3">
    <source>
        <dbReference type="ARBA" id="ARBA00023163"/>
    </source>
</evidence>
<dbReference type="Pfam" id="PF00356">
    <property type="entry name" value="LacI"/>
    <property type="match status" value="1"/>
</dbReference>
<dbReference type="PROSITE" id="PS50932">
    <property type="entry name" value="HTH_LACI_2"/>
    <property type="match status" value="1"/>
</dbReference>
<dbReference type="GO" id="GO:0003700">
    <property type="term" value="F:DNA-binding transcription factor activity"/>
    <property type="evidence" value="ECO:0007669"/>
    <property type="project" value="TreeGrafter"/>
</dbReference>
<evidence type="ECO:0000313" key="6">
    <source>
        <dbReference type="Proteomes" id="UP000677918"/>
    </source>
</evidence>
<organism evidence="5 6">
    <name type="scientific">Xylanibacillus composti</name>
    <dbReference type="NCBI Taxonomy" id="1572762"/>
    <lineage>
        <taxon>Bacteria</taxon>
        <taxon>Bacillati</taxon>
        <taxon>Bacillota</taxon>
        <taxon>Bacilli</taxon>
        <taxon>Bacillales</taxon>
        <taxon>Paenibacillaceae</taxon>
        <taxon>Xylanibacillus</taxon>
    </lineage>
</organism>
<keyword evidence="6" id="KW-1185">Reference proteome</keyword>
<sequence length="335" mass="36844">MSITLKEIATKLGVSTSTVSKAINNRPGVSDELRQRIMNLIEEHDLQPKRRNVSQGKDQITNINLLVRMNQAVETDPFYTLITEGIATELQHQRSNLLYYVLSEPKPSDSMFHEMFENQSADGAILVGADYDPRFLHKIASLKIPVVLVDSMHPGFCSVNTDNARGALQAVNHLIDLHHTRIACLSGPLSHNSIHQRYQGYLQGLKDAANQTIPKLIECPGVGVEDGYQAIAALDNIDFTAIFATNDKLAIGAIKALKEKAFHVPKSISIVGFDDIEWGLHTDPPLTTIRIAKQQIGALSAQLIMHLINGDDPHQVDASVATKLIVRSSTSSFDN</sequence>
<dbReference type="RefSeq" id="WP_213412875.1">
    <property type="nucleotide sequence ID" value="NZ_BOVK01000040.1"/>
</dbReference>
<evidence type="ECO:0000313" key="5">
    <source>
        <dbReference type="EMBL" id="GIQ70096.1"/>
    </source>
</evidence>
<dbReference type="Pfam" id="PF13377">
    <property type="entry name" value="Peripla_BP_3"/>
    <property type="match status" value="1"/>
</dbReference>
<keyword evidence="2" id="KW-0238">DNA-binding</keyword>
<dbReference type="EMBL" id="BOVK01000040">
    <property type="protein sequence ID" value="GIQ70096.1"/>
    <property type="molecule type" value="Genomic_DNA"/>
</dbReference>
<evidence type="ECO:0000256" key="2">
    <source>
        <dbReference type="ARBA" id="ARBA00023125"/>
    </source>
</evidence>
<dbReference type="GO" id="GO:0000976">
    <property type="term" value="F:transcription cis-regulatory region binding"/>
    <property type="evidence" value="ECO:0007669"/>
    <property type="project" value="TreeGrafter"/>
</dbReference>
<proteinExistence type="predicted"/>
<dbReference type="PANTHER" id="PTHR30146:SF109">
    <property type="entry name" value="HTH-TYPE TRANSCRIPTIONAL REGULATOR GALS"/>
    <property type="match status" value="1"/>
</dbReference>
<dbReference type="Gene3D" id="3.40.50.2300">
    <property type="match status" value="2"/>
</dbReference>
<dbReference type="InterPro" id="IPR000843">
    <property type="entry name" value="HTH_LacI"/>
</dbReference>
<dbReference type="InterPro" id="IPR028082">
    <property type="entry name" value="Peripla_BP_I"/>
</dbReference>
<keyword evidence="1" id="KW-0805">Transcription regulation</keyword>
<name>A0A8J4H5V2_9BACL</name>
<reference evidence="5" key="1">
    <citation type="submission" date="2021-04" db="EMBL/GenBank/DDBJ databases">
        <title>Draft genome sequence of Xylanibacillus composti strain K13.</title>
        <authorList>
            <person name="Uke A."/>
            <person name="Chhe C."/>
            <person name="Baramee S."/>
            <person name="Kosugi A."/>
        </authorList>
    </citation>
    <scope>NUCLEOTIDE SEQUENCE</scope>
    <source>
        <strain evidence="5">K13</strain>
    </source>
</reference>
<dbReference type="PANTHER" id="PTHR30146">
    <property type="entry name" value="LACI-RELATED TRANSCRIPTIONAL REPRESSOR"/>
    <property type="match status" value="1"/>
</dbReference>
<dbReference type="Proteomes" id="UP000677918">
    <property type="component" value="Unassembled WGS sequence"/>
</dbReference>
<dbReference type="SUPFAM" id="SSF53822">
    <property type="entry name" value="Periplasmic binding protein-like I"/>
    <property type="match status" value="1"/>
</dbReference>
<gene>
    <name evidence="5" type="ORF">XYCOK13_29200</name>
</gene>
<dbReference type="CDD" id="cd06267">
    <property type="entry name" value="PBP1_LacI_sugar_binding-like"/>
    <property type="match status" value="1"/>
</dbReference>